<dbReference type="InterPro" id="IPR036188">
    <property type="entry name" value="FAD/NAD-bd_sf"/>
</dbReference>
<protein>
    <submittedName>
        <fullName evidence="4">Adenylyl-sulfate reductase subunit alpha</fullName>
        <ecNumber evidence="4">1.8.99.2</ecNumber>
    </submittedName>
</protein>
<dbReference type="SUPFAM" id="SSF56425">
    <property type="entry name" value="Succinate dehydrogenase/fumarate reductase flavoprotein, catalytic domain"/>
    <property type="match status" value="1"/>
</dbReference>
<dbReference type="GO" id="GO:0009973">
    <property type="term" value="F:adenylyl-sulfate reductase activity"/>
    <property type="evidence" value="ECO:0007669"/>
    <property type="project" value="UniProtKB-EC"/>
</dbReference>
<dbReference type="PIRSF" id="PIRSF000171">
    <property type="entry name" value="SDHA_APRA_LASPO"/>
    <property type="match status" value="1"/>
</dbReference>
<dbReference type="InterPro" id="IPR030664">
    <property type="entry name" value="SdhA/FrdA/AprA"/>
</dbReference>
<keyword evidence="2 4" id="KW-0560">Oxidoreductase</keyword>
<comment type="caution">
    <text evidence="4">The sequence shown here is derived from an EMBL/GenBank/DDBJ whole genome shotgun (WGS) entry which is preliminary data.</text>
</comment>
<evidence type="ECO:0000256" key="1">
    <source>
        <dbReference type="ARBA" id="ARBA00022630"/>
    </source>
</evidence>
<dbReference type="Gene3D" id="3.90.700.10">
    <property type="entry name" value="Succinate dehydrogenase/fumarate reductase flavoprotein, catalytic domain"/>
    <property type="match status" value="1"/>
</dbReference>
<dbReference type="GO" id="GO:0009055">
    <property type="term" value="F:electron transfer activity"/>
    <property type="evidence" value="ECO:0007669"/>
    <property type="project" value="TreeGrafter"/>
</dbReference>
<dbReference type="OrthoDB" id="9806724at2"/>
<dbReference type="InterPro" id="IPR003953">
    <property type="entry name" value="FAD-dep_OxRdtase_2_FAD-bd"/>
</dbReference>
<organism evidence="4 5">
    <name type="scientific">Mitsuokella multacida</name>
    <dbReference type="NCBI Taxonomy" id="52226"/>
    <lineage>
        <taxon>Bacteria</taxon>
        <taxon>Bacillati</taxon>
        <taxon>Bacillota</taxon>
        <taxon>Negativicutes</taxon>
        <taxon>Selenomonadales</taxon>
        <taxon>Selenomonadaceae</taxon>
        <taxon>Mitsuokella</taxon>
    </lineage>
</organism>
<dbReference type="PANTHER" id="PTHR11632">
    <property type="entry name" value="SUCCINATE DEHYDROGENASE 2 FLAVOPROTEIN SUBUNIT"/>
    <property type="match status" value="1"/>
</dbReference>
<dbReference type="Gene3D" id="1.20.58.100">
    <property type="entry name" value="Fumarate reductase/succinate dehydrogenase flavoprotein-like, C-terminal domain"/>
    <property type="match status" value="1"/>
</dbReference>
<dbReference type="GO" id="GO:0005886">
    <property type="term" value="C:plasma membrane"/>
    <property type="evidence" value="ECO:0007669"/>
    <property type="project" value="TreeGrafter"/>
</dbReference>
<dbReference type="Proteomes" id="UP000283442">
    <property type="component" value="Unassembled WGS sequence"/>
</dbReference>
<dbReference type="EMBL" id="QRHE01000015">
    <property type="protein sequence ID" value="RHF50464.1"/>
    <property type="molecule type" value="Genomic_DNA"/>
</dbReference>
<dbReference type="SUPFAM" id="SSF46977">
    <property type="entry name" value="Succinate dehydrogenase/fumarate reductase flavoprotein C-terminal domain"/>
    <property type="match status" value="1"/>
</dbReference>
<dbReference type="GO" id="GO:0050660">
    <property type="term" value="F:flavin adenine dinucleotide binding"/>
    <property type="evidence" value="ECO:0007669"/>
    <property type="project" value="TreeGrafter"/>
</dbReference>
<evidence type="ECO:0000313" key="5">
    <source>
        <dbReference type="Proteomes" id="UP000283442"/>
    </source>
</evidence>
<dbReference type="EC" id="1.8.99.2" evidence="4"/>
<keyword evidence="1" id="KW-0285">Flavoprotein</keyword>
<dbReference type="InterPro" id="IPR027477">
    <property type="entry name" value="Succ_DH/fumarate_Rdtase_cat_sf"/>
</dbReference>
<reference evidence="4 5" key="1">
    <citation type="submission" date="2018-08" db="EMBL/GenBank/DDBJ databases">
        <title>A genome reference for cultivated species of the human gut microbiota.</title>
        <authorList>
            <person name="Zou Y."/>
            <person name="Xue W."/>
            <person name="Luo G."/>
        </authorList>
    </citation>
    <scope>NUCLEOTIDE SEQUENCE [LARGE SCALE GENOMIC DNA]</scope>
    <source>
        <strain evidence="4 5">AM25-21AC</strain>
    </source>
</reference>
<dbReference type="SUPFAM" id="SSF51905">
    <property type="entry name" value="FAD/NAD(P)-binding domain"/>
    <property type="match status" value="1"/>
</dbReference>
<dbReference type="GO" id="GO:0033765">
    <property type="term" value="F:steroid dehydrogenase activity, acting on the CH-CH group of donors"/>
    <property type="evidence" value="ECO:0007669"/>
    <property type="project" value="UniProtKB-ARBA"/>
</dbReference>
<dbReference type="Pfam" id="PF00890">
    <property type="entry name" value="FAD_binding_2"/>
    <property type="match status" value="1"/>
</dbReference>
<evidence type="ECO:0000256" key="2">
    <source>
        <dbReference type="ARBA" id="ARBA00023002"/>
    </source>
</evidence>
<sequence>MKNGKLERRHLETDVLIIGGGTAGCYAAIRLGAEKDLRVLVVEKANIERSGCLAAGVNALNAYISNGHTPADYVEYARRDAEGIIRDDLMMTIAESVNAVTEDLERRGLVILKDAEGHYVTRGWRNVKINGENIKPLLAKGVREQENVTVLNHVNITDLKVTDGAVHGAWGFSVRERTAYDIEAKAVLIATGGAAGLYRPNNPGFSRHKMWYPPFNTGAGYAMGIRAGAEMTTLEHRFVALRCKDTIAPTGTIAQGVGAKQVNAKGEVYETKYGLTTPQRIFGTVEENRKGNGPCYLDTRHITAEQQSDLYHAYLNMAPAQTLKWIESGKGPKEQPVEVEGTEPYVVGGHTASGFWVSTNRETTIHGLFAAGDVAGGAPQKYVTGALAEGEIAADALAAYLAAEQEKPAPGTAVKDEGEVYEAYEAYLSREPGNLTVEQLEEAMQKTMDEYAGGIHTDYRYNASRLKLADEKIQHIETLLPQLAAEGPYELLKIYELRERLTVCRALIAHLLARHETRWHTFGENADYPQQSEDGLCYINSRLEHGAFHIYRRPLVKGGHYEHTRP</sequence>
<dbReference type="GO" id="GO:0000104">
    <property type="term" value="F:succinate dehydrogenase activity"/>
    <property type="evidence" value="ECO:0007669"/>
    <property type="project" value="TreeGrafter"/>
</dbReference>
<dbReference type="NCBIfam" id="NF005331">
    <property type="entry name" value="PRK06854.1-2"/>
    <property type="match status" value="1"/>
</dbReference>
<evidence type="ECO:0000313" key="4">
    <source>
        <dbReference type="EMBL" id="RHF50464.1"/>
    </source>
</evidence>
<name>A0A414NUD2_9FIRM</name>
<dbReference type="PROSITE" id="PS51257">
    <property type="entry name" value="PROKAR_LIPOPROTEIN"/>
    <property type="match status" value="1"/>
</dbReference>
<dbReference type="RefSeq" id="WP_118176894.1">
    <property type="nucleotide sequence ID" value="NZ_JAQEAO010000017.1"/>
</dbReference>
<dbReference type="AlphaFoldDB" id="A0A414NUD2"/>
<dbReference type="GO" id="GO:0009061">
    <property type="term" value="P:anaerobic respiration"/>
    <property type="evidence" value="ECO:0007669"/>
    <property type="project" value="TreeGrafter"/>
</dbReference>
<dbReference type="PANTHER" id="PTHR11632:SF51">
    <property type="entry name" value="SUCCINATE DEHYDROGENASE [UBIQUINONE] FLAVOPROTEIN SUBUNIT, MITOCHONDRIAL"/>
    <property type="match status" value="1"/>
</dbReference>
<gene>
    <name evidence="4" type="ORF">DW674_10950</name>
</gene>
<proteinExistence type="predicted"/>
<dbReference type="PRINTS" id="PR00368">
    <property type="entry name" value="FADPNR"/>
</dbReference>
<evidence type="ECO:0000259" key="3">
    <source>
        <dbReference type="Pfam" id="PF00890"/>
    </source>
</evidence>
<dbReference type="Gene3D" id="3.50.50.60">
    <property type="entry name" value="FAD/NAD(P)-binding domain"/>
    <property type="match status" value="1"/>
</dbReference>
<feature type="domain" description="FAD-dependent oxidoreductase 2 FAD-binding" evidence="3">
    <location>
        <begin position="14"/>
        <end position="377"/>
    </location>
</feature>
<dbReference type="InterPro" id="IPR037099">
    <property type="entry name" value="Fum_R/Succ_DH_flav-like_C_sf"/>
</dbReference>
<accession>A0A414NUD2</accession>